<feature type="region of interest" description="Disordered" evidence="1">
    <location>
        <begin position="1958"/>
        <end position="1984"/>
    </location>
</feature>
<sequence length="2816" mass="315898">MHWLLALAINPFAVVIRPPTIWQYLVLLAAWIFTVHSLTRTVFIPWLASAISKQVRIRSASALSIRGLEVDWGNKTVQIERITYSRWKLILEGLHVEVRRATEIPTPVALHRRNSTLLDMSELQRGLWRVVGWFYGLLIPFRDFLRRTAIKFISVAINWIPRRQYTIECTNPVLAFLDVGQTVIRSERIRLTLHINITQDDSKKPQHRPHDSVTRVERPSYGVAAWGRRMRSSVNRTVASAFEHTTFDVKLSLNLANLVLAAGNDQKPIASINDSVNFNLSFRTRRSMGLETHSLKSSLALPRCVVDVTSVHALVSEFQRQQRRQPTGLSNFAFPSDPNVSPTSPTRPSGTRLTRRSHIMQSISKRASMFTRRDINPPCTKLADTRNDGLLTFLDSVDISVEEITLALRPSPTAVDNTKLSIRGVTFFAGLSTPETNGLHTRWFGKTAHKHSFDPDIYCATLSTARIHMDHYSKQPSRHLRILSMESFQCQALATQFPSPWLLTPAFVGGDPNGPLVVISVNIGALQVTEHLSHLSRILFERAPAKSSTRPRRLASFYPVPRIAVTVQCSTVSLRLLIPGPTLKTVEARSDGFALFVDSFYKSRENHTFEPDDLLDFDTFPLRMTFSTNLILSAFFVRVRSGFVPSSLVHLHSIKTTDPEFLEDPALLTLEQLTATAHGSLLSHIQDDTQNVPLVQPATIVADLSVGTDVICVEVWNRTVVEALAQISSRMPTSTTRMAPAVALNEPEVHRRALIDRLPAGVSVTVYIGRTVVYVVHPDLNPDEDMSLSRGIALRIDKTIMQFCAMRARHVSRFSGVQTRCIQRRRLGLPEEQLVSGMDDSQLSPVDATAVISVRLEDVTIRSVLATEFAADDLGLNEEDAPDLRTRNIVELGPARLDVKLKGDSQDVDKCSVEAEVVIEQARVTFSLSSAYHTLLAARCLTDLASRRPSRPPPPHGRDAPSTTSVAWKIRCHTLQIYLPLPHKRAFVRLDRIRLKGRPGHASIAKFDHGHASVFVRSSTGGGQGRWREMLSLNKWSVTLPRHRSRELGVDGHSLFIRIPHGYATFELIQDIAVSAKGVRHLAQMVRDDQYSLHPTPGAETAKHVPAMKIKVDHFAFEMEDDPFEERLAMAVRVGEDAMRYRLAREDAFEAKIAAINGGVMGGDRFTAQHTISIDEARSGLHQVHSVDYQRRYAAFFEHYAEQEAAIRAPFMAEPSERSHPANLVKIAPNSKFRPLLRVLATNLVVSITPPSFPPESLSDFLNTHGELPEETEYSLLVPIHLNVKLSSGSIKLRDYSIPLFDVPPHPDDFGAPTLEFDTDFVIAEELADERSVNWVDCTVLEAHDGVFGARSLTVTVPKTINPVKTYAAPEIHVTSPGVTSFAWAVSYGPAIQDVMRVIDSLTSTPKDPSPALGFWDKLRLVFHWSVRASFRGEVRYYMKGLRDPRVVRDHGAGFLLSWQGHTKLLANRHNGDRELVQIISDTMLIAIPQFICVDDVFQEYILDTITPFKKVCTRVSSGVRFGLGFALERSCGEECDKCSGSPYHRTCRYFDFRPHYEVRLEDKSESPRLGAANDSYAGFRSNFIHMSISLTSSVRSSKIADMSPSSIYLTRLAFKSFWRWWTLFDSTLALPVRQGSLYPRRLNTPKLGRHLATMKYRIVLKKVHIMHGYLDESRDAWVAGITPWIGVKALVDEFYADMHQRETETTVTDPDGHERILRHKPFSEAEVVFKGLDLRALVAIFDEPLKKEYPPDSSSHGGNYRKQDLPETPLSSSWYDPDDFVELDWEATDEPRQFHLLPVVACPYFMFFKKMDAHETPSQNSKFGTEDTHSCLLRTEPTADYIQAAIAVQRLEELKATIDIEKCDADSPIFKKMTVLQQHIDHLRSNRTSEHFLPQTGVSTEEWKTFDNVYHIHCPQIFLDSAIRDILLQYYYMSRNTRGIEYHLATRAVSFIKDQAKTVRSASTPTPPPLTKARPAKKGFSRRDQAERLADLAWNRPSTDGAASISSSSDSGKRDREEEQRSLRDPMYGWGDGVSPKSNHCCLLIKPQIVLHNREQPSETCIVAANRAKLTSTSIMDDLNADDPINGSVMSRILTELSSMQVFAAKATPNIQRTGHFVPLEVLVNPNESDEFDRIVAPTDTLVHFDKFNRLRLQNKATSAVVHNPDTPDITSHLEDQSDRLRVFFNSFAVGAGEENFQTISHIISKLLLFTDAAHKTRVEELQTLLFTYDFDDMASAAVIIVNMQDRVRAAVETFKLASEGMAYRSVDDEELRELMRLRAHIQAMSDQIGKVFDAIKLAQERIEDGIDNKKSALVLHVFANEVSWNMMSAENFPIAKLVVQKTEFEWTNRRDSVTNSALNIKNLQVFDGSADALWTEIVTMIHNEDAKSGLEGIHQFLVAEWSIFPPVGGIAVWEKFILKLHPFRLQLDAKVGQRIMEYLWPARRNRPAAHQGLGHLSLTPEGGSTLVPGRSSLDSSRSRISHSRQASDPDGTQLTPPKASGLRRLGTSRSFTNLRLASDMSAGMGVQQAASRSSEALPLVHVEDAAQDRRGKARRGTHRVDHLSTLGQRDDAQEMKTRTTQKSFGMVRIDSLNILLSVQKEGSFACQDAKITTKPLEYRNQTWSFEELVDQFIPADMTWKGWVKVAFQQPLIPVFPVARELLKKTKFTAASKASVSPQSSQDTIVPMRRPLHLHPTPANDPESVSNDQERPHSKGGWRRTSKRTHDVTAATILGGKVHSEPSSVEDGSSTPSLEFSSSKPKPRRTFLSFVGRRNDTSSNSDVSSTSTLASGSSMPENPTLSSPRPSTDTRTSSS</sequence>
<name>A0A0D7BCN9_9AGAR</name>
<feature type="domain" description="FMP27 SW motif-containing RBG unit" evidence="4">
    <location>
        <begin position="1176"/>
        <end position="1277"/>
    </location>
</feature>
<evidence type="ECO:0000259" key="4">
    <source>
        <dbReference type="SMART" id="SM01215"/>
    </source>
</evidence>
<dbReference type="SMART" id="SM01216">
    <property type="entry name" value="Fmp27_WPPW"/>
    <property type="match status" value="1"/>
</dbReference>
<protein>
    <submittedName>
        <fullName evidence="6">Uncharacterized protein</fullName>
    </submittedName>
</protein>
<evidence type="ECO:0000256" key="2">
    <source>
        <dbReference type="SAM" id="Phobius"/>
    </source>
</evidence>
<organism evidence="6 7">
    <name type="scientific">Cylindrobasidium torrendii FP15055 ss-10</name>
    <dbReference type="NCBI Taxonomy" id="1314674"/>
    <lineage>
        <taxon>Eukaryota</taxon>
        <taxon>Fungi</taxon>
        <taxon>Dikarya</taxon>
        <taxon>Basidiomycota</taxon>
        <taxon>Agaricomycotina</taxon>
        <taxon>Agaricomycetes</taxon>
        <taxon>Agaricomycetidae</taxon>
        <taxon>Agaricales</taxon>
        <taxon>Marasmiineae</taxon>
        <taxon>Physalacriaceae</taxon>
        <taxon>Cylindrobasidium</taxon>
    </lineage>
</organism>
<dbReference type="SMART" id="SM01215">
    <property type="entry name" value="Fmp27_SW"/>
    <property type="match status" value="1"/>
</dbReference>
<feature type="domain" description="FMP27 WPPW motif-containing RBG unit" evidence="5">
    <location>
        <begin position="1687"/>
        <end position="2124"/>
    </location>
</feature>
<feature type="region of interest" description="Disordered" evidence="1">
    <location>
        <begin position="1750"/>
        <end position="1774"/>
    </location>
</feature>
<feature type="region of interest" description="Disordered" evidence="1">
    <location>
        <begin position="2692"/>
        <end position="2816"/>
    </location>
</feature>
<evidence type="ECO:0000313" key="7">
    <source>
        <dbReference type="Proteomes" id="UP000054007"/>
    </source>
</evidence>
<dbReference type="EMBL" id="KN880513">
    <property type="protein sequence ID" value="KIY67939.1"/>
    <property type="molecule type" value="Genomic_DNA"/>
</dbReference>
<dbReference type="InterPro" id="IPR019415">
    <property type="entry name" value="FMP27_SW_RBG"/>
</dbReference>
<dbReference type="PANTHER" id="PTHR15678:SF6">
    <property type="entry name" value="BRIDGE-LIKE LIPID TRANSFER PROTEIN FAMILY MEMBER 2"/>
    <property type="match status" value="1"/>
</dbReference>
<dbReference type="InterPro" id="IPR045167">
    <property type="entry name" value="Hobbit"/>
</dbReference>
<dbReference type="InterPro" id="IPR019449">
    <property type="entry name" value="FMP27_WPPW_RBG"/>
</dbReference>
<dbReference type="PANTHER" id="PTHR15678">
    <property type="entry name" value="ANTIGEN MLAA-22-RELATED"/>
    <property type="match status" value="1"/>
</dbReference>
<feature type="compositionally biased region" description="Polar residues" evidence="1">
    <location>
        <begin position="338"/>
        <end position="352"/>
    </location>
</feature>
<dbReference type="InterPro" id="IPR019441">
    <property type="entry name" value="FMP27/BLTP2/Hobbit_GFWDK_RBG"/>
</dbReference>
<feature type="compositionally biased region" description="Polar residues" evidence="1">
    <location>
        <begin position="2742"/>
        <end position="2761"/>
    </location>
</feature>
<evidence type="ECO:0000259" key="3">
    <source>
        <dbReference type="SMART" id="SM01214"/>
    </source>
</evidence>
<feature type="region of interest" description="Disordered" evidence="1">
    <location>
        <begin position="1998"/>
        <end position="2032"/>
    </location>
</feature>
<dbReference type="SMART" id="SM01214">
    <property type="entry name" value="Fmp27_GFWDK"/>
    <property type="match status" value="1"/>
</dbReference>
<keyword evidence="2" id="KW-0472">Membrane</keyword>
<feature type="compositionally biased region" description="Basic residues" evidence="1">
    <location>
        <begin position="2715"/>
        <end position="2724"/>
    </location>
</feature>
<feature type="region of interest" description="Disordered" evidence="1">
    <location>
        <begin position="2454"/>
        <end position="2508"/>
    </location>
</feature>
<dbReference type="STRING" id="1314674.A0A0D7BCN9"/>
<dbReference type="Pfam" id="PF10344">
    <property type="entry name" value="Hobbit"/>
    <property type="match status" value="1"/>
</dbReference>
<dbReference type="Proteomes" id="UP000054007">
    <property type="component" value="Unassembled WGS sequence"/>
</dbReference>
<evidence type="ECO:0000256" key="1">
    <source>
        <dbReference type="SAM" id="MobiDB-lite"/>
    </source>
</evidence>
<feature type="domain" description="FMP27/BLTP2/Hobbit GFWDK motif-containing RBG unit" evidence="3">
    <location>
        <begin position="1295"/>
        <end position="1448"/>
    </location>
</feature>
<keyword evidence="2" id="KW-0812">Transmembrane</keyword>
<dbReference type="OrthoDB" id="1562405at2759"/>
<feature type="region of interest" description="Disordered" evidence="1">
    <location>
        <begin position="326"/>
        <end position="354"/>
    </location>
</feature>
<feature type="compositionally biased region" description="Low complexity" evidence="1">
    <location>
        <begin position="1999"/>
        <end position="2011"/>
    </location>
</feature>
<accession>A0A0D7BCN9</accession>
<keyword evidence="7" id="KW-1185">Reference proteome</keyword>
<evidence type="ECO:0000259" key="5">
    <source>
        <dbReference type="SMART" id="SM01216"/>
    </source>
</evidence>
<proteinExistence type="predicted"/>
<keyword evidence="2" id="KW-1133">Transmembrane helix</keyword>
<feature type="compositionally biased region" description="Basic and acidic residues" evidence="1">
    <location>
        <begin position="2012"/>
        <end position="2025"/>
    </location>
</feature>
<reference evidence="6 7" key="1">
    <citation type="journal article" date="2015" name="Fungal Genet. Biol.">
        <title>Evolution of novel wood decay mechanisms in Agaricales revealed by the genome sequences of Fistulina hepatica and Cylindrobasidium torrendii.</title>
        <authorList>
            <person name="Floudas D."/>
            <person name="Held B.W."/>
            <person name="Riley R."/>
            <person name="Nagy L.G."/>
            <person name="Koehler G."/>
            <person name="Ransdell A.S."/>
            <person name="Younus H."/>
            <person name="Chow J."/>
            <person name="Chiniquy J."/>
            <person name="Lipzen A."/>
            <person name="Tritt A."/>
            <person name="Sun H."/>
            <person name="Haridas S."/>
            <person name="LaButti K."/>
            <person name="Ohm R.A."/>
            <person name="Kues U."/>
            <person name="Blanchette R.A."/>
            <person name="Grigoriev I.V."/>
            <person name="Minto R.E."/>
            <person name="Hibbett D.S."/>
        </authorList>
    </citation>
    <scope>NUCLEOTIDE SEQUENCE [LARGE SCALE GENOMIC DNA]</scope>
    <source>
        <strain evidence="6 7">FP15055 ss-10</strain>
    </source>
</reference>
<feature type="transmembrane region" description="Helical" evidence="2">
    <location>
        <begin position="21"/>
        <end position="48"/>
    </location>
</feature>
<feature type="compositionally biased region" description="Low complexity" evidence="1">
    <location>
        <begin position="2778"/>
        <end position="2816"/>
    </location>
</feature>
<evidence type="ECO:0000313" key="6">
    <source>
        <dbReference type="EMBL" id="KIY67939.1"/>
    </source>
</evidence>
<gene>
    <name evidence="6" type="ORF">CYLTODRAFT_375145</name>
</gene>